<evidence type="ECO:0000313" key="1">
    <source>
        <dbReference type="EMBL" id="ONG58297.1"/>
    </source>
</evidence>
<evidence type="ECO:0000313" key="2">
    <source>
        <dbReference type="Proteomes" id="UP000188879"/>
    </source>
</evidence>
<accession>A0A1V2H7X6</accession>
<protein>
    <submittedName>
        <fullName evidence="1">Uncharacterized protein</fullName>
    </submittedName>
</protein>
<dbReference type="EMBL" id="MLCO01000019">
    <property type="protein sequence ID" value="ONG58297.1"/>
    <property type="molecule type" value="Genomic_DNA"/>
</dbReference>
<keyword evidence="2" id="KW-1185">Reference proteome</keyword>
<gene>
    <name evidence="1" type="ORF">BKE38_02915</name>
</gene>
<proteinExistence type="predicted"/>
<dbReference type="Proteomes" id="UP000188879">
    <property type="component" value="Unassembled WGS sequence"/>
</dbReference>
<sequence length="203" mass="21685">MDDSWEVRPRTGIGRLQFGMTRAEVASLAGQLGPITYENDLGAGMGDIAALLQPFGAWISDEDVAATKAAMAEVAHVQQGMVQEHRGCGLMLTFQDDALAEIMAPCDGPPIHLGGVALFEAPRIEAVAALSRALGDQPFTDGENVAYRNAPLWLHGFMLGAPGFDPHPDRQSAREVNILLRAAAMRGTAAVEWDRFHALALPA</sequence>
<dbReference type="RefSeq" id="WP_076955882.1">
    <property type="nucleotide sequence ID" value="NZ_MLCO01000019.1"/>
</dbReference>
<reference evidence="1 2" key="1">
    <citation type="submission" date="2016-10" db="EMBL/GenBank/DDBJ databases">
        <title>Draft Genome sequence of Roseomonas sp. strain M3.</title>
        <authorList>
            <person name="Subhash Y."/>
            <person name="Lee S."/>
        </authorList>
    </citation>
    <scope>NUCLEOTIDE SEQUENCE [LARGE SCALE GENOMIC DNA]</scope>
    <source>
        <strain evidence="1 2">M3</strain>
    </source>
</reference>
<organism evidence="1 2">
    <name type="scientific">Teichococcus deserti</name>
    <dbReference type="NCBI Taxonomy" id="1817963"/>
    <lineage>
        <taxon>Bacteria</taxon>
        <taxon>Pseudomonadati</taxon>
        <taxon>Pseudomonadota</taxon>
        <taxon>Alphaproteobacteria</taxon>
        <taxon>Acetobacterales</taxon>
        <taxon>Roseomonadaceae</taxon>
        <taxon>Roseomonas</taxon>
    </lineage>
</organism>
<dbReference type="OrthoDB" id="7991726at2"/>
<dbReference type="AlphaFoldDB" id="A0A1V2H7X6"/>
<name>A0A1V2H7X6_9PROT</name>
<comment type="caution">
    <text evidence="1">The sequence shown here is derived from an EMBL/GenBank/DDBJ whole genome shotgun (WGS) entry which is preliminary data.</text>
</comment>